<comment type="subcellular location">
    <subcellularLocation>
        <location evidence="1">Membrane</location>
        <topology evidence="1">Multi-pass membrane protein</topology>
    </subcellularLocation>
</comment>
<dbReference type="GO" id="GO:0004984">
    <property type="term" value="F:olfactory receptor activity"/>
    <property type="evidence" value="ECO:0007669"/>
    <property type="project" value="InterPro"/>
</dbReference>
<dbReference type="InParanoid" id="G5C8P4"/>
<dbReference type="PANTHER" id="PTHR48018">
    <property type="entry name" value="OLFACTORY RECEPTOR"/>
    <property type="match status" value="1"/>
</dbReference>
<evidence type="ECO:0000256" key="6">
    <source>
        <dbReference type="ARBA" id="ARBA00023040"/>
    </source>
</evidence>
<dbReference type="GO" id="GO:0004930">
    <property type="term" value="F:G protein-coupled receptor activity"/>
    <property type="evidence" value="ECO:0007669"/>
    <property type="project" value="UniProtKB-KW"/>
</dbReference>
<dbReference type="Gene3D" id="1.20.1070.10">
    <property type="entry name" value="Rhodopsin 7-helix transmembrane proteins"/>
    <property type="match status" value="1"/>
</dbReference>
<dbReference type="PRINTS" id="PR00245">
    <property type="entry name" value="OLFACTORYR"/>
</dbReference>
<keyword evidence="5 10" id="KW-1133">Transmembrane helix</keyword>
<evidence type="ECO:0000256" key="7">
    <source>
        <dbReference type="ARBA" id="ARBA00023136"/>
    </source>
</evidence>
<dbReference type="EMBL" id="JH173921">
    <property type="protein sequence ID" value="EHB17905.1"/>
    <property type="molecule type" value="Genomic_DNA"/>
</dbReference>
<protein>
    <submittedName>
        <fullName evidence="11">Olfactory receptor 8H1</fullName>
    </submittedName>
</protein>
<evidence type="ECO:0000256" key="1">
    <source>
        <dbReference type="ARBA" id="ARBA00004141"/>
    </source>
</evidence>
<evidence type="ECO:0000256" key="10">
    <source>
        <dbReference type="SAM" id="Phobius"/>
    </source>
</evidence>
<dbReference type="InterPro" id="IPR000725">
    <property type="entry name" value="Olfact_rcpt"/>
</dbReference>
<feature type="transmembrane region" description="Helical" evidence="10">
    <location>
        <begin position="75"/>
        <end position="98"/>
    </location>
</feature>
<dbReference type="Pfam" id="PF13853">
    <property type="entry name" value="7tm_4"/>
    <property type="match status" value="1"/>
</dbReference>
<gene>
    <name evidence="11" type="ORF">GW7_16617</name>
</gene>
<name>G5C8P4_HETGA</name>
<feature type="transmembrane region" description="Helical" evidence="10">
    <location>
        <begin position="110"/>
        <end position="132"/>
    </location>
</feature>
<keyword evidence="2" id="KW-0716">Sensory transduction</keyword>
<evidence type="ECO:0000256" key="3">
    <source>
        <dbReference type="ARBA" id="ARBA00022692"/>
    </source>
</evidence>
<keyword evidence="7 10" id="KW-0472">Membrane</keyword>
<keyword evidence="8 11" id="KW-0675">Receptor</keyword>
<evidence type="ECO:0000256" key="4">
    <source>
        <dbReference type="ARBA" id="ARBA00022725"/>
    </source>
</evidence>
<feature type="transmembrane region" description="Helical" evidence="10">
    <location>
        <begin position="37"/>
        <end position="63"/>
    </location>
</feature>
<keyword evidence="9" id="KW-0807">Transducer</keyword>
<dbReference type="SUPFAM" id="SSF81321">
    <property type="entry name" value="Family A G protein-coupled receptor-like"/>
    <property type="match status" value="1"/>
</dbReference>
<sequence length="144" mass="15822">MSSLHFLNSNIIHHFFCDSSTILALCCSDTYDVEITIFTFAGSALGVFLVTTSGSYVSILSTILKINSTAGKKKAFSTCASLLLGVTIFYSTMIFTYLKPKTSYSLGKDQVASVFYTIVIPMLKPLIYSAVVRIMKKRKGIKSQ</sequence>
<reference evidence="11 12" key="1">
    <citation type="journal article" date="2011" name="Nature">
        <title>Genome sequencing reveals insights into physiology and longevity of the naked mole rat.</title>
        <authorList>
            <person name="Kim E.B."/>
            <person name="Fang X."/>
            <person name="Fushan A.A."/>
            <person name="Huang Z."/>
            <person name="Lobanov A.V."/>
            <person name="Han L."/>
            <person name="Marino S.M."/>
            <person name="Sun X."/>
            <person name="Turanov A.A."/>
            <person name="Yang P."/>
            <person name="Yim S.H."/>
            <person name="Zhao X."/>
            <person name="Kasaikina M.V."/>
            <person name="Stoletzki N."/>
            <person name="Peng C."/>
            <person name="Polak P."/>
            <person name="Xiong Z."/>
            <person name="Kiezun A."/>
            <person name="Zhu Y."/>
            <person name="Chen Y."/>
            <person name="Kryukov G.V."/>
            <person name="Zhang Q."/>
            <person name="Peshkin L."/>
            <person name="Yang L."/>
            <person name="Bronson R.T."/>
            <person name="Buffenstein R."/>
            <person name="Wang B."/>
            <person name="Han C."/>
            <person name="Li Q."/>
            <person name="Chen L."/>
            <person name="Zhao W."/>
            <person name="Sunyaev S.R."/>
            <person name="Park T.J."/>
            <person name="Zhang G."/>
            <person name="Wang J."/>
            <person name="Gladyshev V.N."/>
        </authorList>
    </citation>
    <scope>NUCLEOTIDE SEQUENCE [LARGE SCALE GENOMIC DNA]</scope>
</reference>
<evidence type="ECO:0000256" key="9">
    <source>
        <dbReference type="ARBA" id="ARBA00023224"/>
    </source>
</evidence>
<evidence type="ECO:0000313" key="11">
    <source>
        <dbReference type="EMBL" id="EHB17905.1"/>
    </source>
</evidence>
<evidence type="ECO:0000313" key="12">
    <source>
        <dbReference type="Proteomes" id="UP000006813"/>
    </source>
</evidence>
<dbReference type="STRING" id="10181.G5C8P4"/>
<evidence type="ECO:0000256" key="2">
    <source>
        <dbReference type="ARBA" id="ARBA00022606"/>
    </source>
</evidence>
<keyword evidence="6" id="KW-0297">G-protein coupled receptor</keyword>
<evidence type="ECO:0000256" key="5">
    <source>
        <dbReference type="ARBA" id="ARBA00022989"/>
    </source>
</evidence>
<keyword evidence="4" id="KW-0552">Olfaction</keyword>
<dbReference type="GO" id="GO:0016020">
    <property type="term" value="C:membrane"/>
    <property type="evidence" value="ECO:0007669"/>
    <property type="project" value="UniProtKB-SubCell"/>
</dbReference>
<keyword evidence="3 10" id="KW-0812">Transmembrane</keyword>
<dbReference type="AlphaFoldDB" id="G5C8P4"/>
<evidence type="ECO:0000256" key="8">
    <source>
        <dbReference type="ARBA" id="ARBA00023170"/>
    </source>
</evidence>
<accession>G5C8P4</accession>
<organism evidence="11 12">
    <name type="scientific">Heterocephalus glaber</name>
    <name type="common">Naked mole rat</name>
    <dbReference type="NCBI Taxonomy" id="10181"/>
    <lineage>
        <taxon>Eukaryota</taxon>
        <taxon>Metazoa</taxon>
        <taxon>Chordata</taxon>
        <taxon>Craniata</taxon>
        <taxon>Vertebrata</taxon>
        <taxon>Euteleostomi</taxon>
        <taxon>Mammalia</taxon>
        <taxon>Eutheria</taxon>
        <taxon>Euarchontoglires</taxon>
        <taxon>Glires</taxon>
        <taxon>Rodentia</taxon>
        <taxon>Hystricomorpha</taxon>
        <taxon>Bathyergidae</taxon>
        <taxon>Heterocephalus</taxon>
    </lineage>
</organism>
<dbReference type="Proteomes" id="UP000006813">
    <property type="component" value="Unassembled WGS sequence"/>
</dbReference>
<proteinExistence type="predicted"/>